<dbReference type="GO" id="GO:0032259">
    <property type="term" value="P:methylation"/>
    <property type="evidence" value="ECO:0007669"/>
    <property type="project" value="UniProtKB-KW"/>
</dbReference>
<protein>
    <submittedName>
        <fullName evidence="2">SAM-dependent RNA methyltransferase</fullName>
    </submittedName>
</protein>
<gene>
    <name evidence="2" type="ORF">SAMN02745118_01391</name>
</gene>
<keyword evidence="2" id="KW-0808">Transferase</keyword>
<keyword evidence="2" id="KW-0489">Methyltransferase</keyword>
<dbReference type="Proteomes" id="UP000190625">
    <property type="component" value="Unassembled WGS sequence"/>
</dbReference>
<dbReference type="InterPro" id="IPR029026">
    <property type="entry name" value="tRNA_m1G_MTases_N"/>
</dbReference>
<reference evidence="3" key="1">
    <citation type="submission" date="2017-02" db="EMBL/GenBank/DDBJ databases">
        <authorList>
            <person name="Varghese N."/>
            <person name="Submissions S."/>
        </authorList>
    </citation>
    <scope>NUCLEOTIDE SEQUENCE [LARGE SCALE GENOMIC DNA]</scope>
    <source>
        <strain evidence="3">ATCC BAA-73</strain>
    </source>
</reference>
<evidence type="ECO:0000313" key="3">
    <source>
        <dbReference type="Proteomes" id="UP000190625"/>
    </source>
</evidence>
<organism evidence="2 3">
    <name type="scientific">Selenihalanaerobacter shriftii</name>
    <dbReference type="NCBI Taxonomy" id="142842"/>
    <lineage>
        <taxon>Bacteria</taxon>
        <taxon>Bacillati</taxon>
        <taxon>Bacillota</taxon>
        <taxon>Clostridia</taxon>
        <taxon>Halanaerobiales</taxon>
        <taxon>Halobacteroidaceae</taxon>
        <taxon>Selenihalanaerobacter</taxon>
    </lineage>
</organism>
<sequence length="129" mass="14895">MQEYWGSDFGAKYNPDRQEAFSILDIKSNLDDVIKEIKDETGKTPVLVSTDARKYENTIGYQELRDKIHNEDNPYLMLLGTGWGLTEEMMKSVDYILEPIYGPGKYNHLSVRSAASIILDRLLGETWWE</sequence>
<keyword evidence="3" id="KW-1185">Reference proteome</keyword>
<dbReference type="AlphaFoldDB" id="A0A1T4M9Y6"/>
<dbReference type="Pfam" id="PF09936">
    <property type="entry name" value="Methyltrn_RNA_4"/>
    <property type="match status" value="1"/>
</dbReference>
<proteinExistence type="predicted"/>
<evidence type="ECO:0000313" key="2">
    <source>
        <dbReference type="EMBL" id="SJZ63534.1"/>
    </source>
</evidence>
<feature type="domain" description="tRNA (guanine-N(1)-)-methyltransferase C-terminal" evidence="1">
    <location>
        <begin position="2"/>
        <end position="124"/>
    </location>
</feature>
<evidence type="ECO:0000259" key="1">
    <source>
        <dbReference type="Pfam" id="PF09936"/>
    </source>
</evidence>
<name>A0A1T4M9Y6_9FIRM</name>
<accession>A0A1T4M9Y6</accession>
<dbReference type="InterPro" id="IPR019230">
    <property type="entry name" value="RNA_MeTrfase_C_dom"/>
</dbReference>
<dbReference type="STRING" id="142842.SAMN02745118_01391"/>
<dbReference type="EMBL" id="FUWM01000010">
    <property type="protein sequence ID" value="SJZ63534.1"/>
    <property type="molecule type" value="Genomic_DNA"/>
</dbReference>
<dbReference type="GO" id="GO:0008168">
    <property type="term" value="F:methyltransferase activity"/>
    <property type="evidence" value="ECO:0007669"/>
    <property type="project" value="UniProtKB-KW"/>
</dbReference>
<dbReference type="Gene3D" id="3.40.1280.10">
    <property type="match status" value="1"/>
</dbReference>